<evidence type="ECO:0000313" key="2">
    <source>
        <dbReference type="EMBL" id="MEQ2168437.1"/>
    </source>
</evidence>
<comment type="caution">
    <text evidence="2">The sequence shown here is derived from an EMBL/GenBank/DDBJ whole genome shotgun (WGS) entry which is preliminary data.</text>
</comment>
<sequence>MKDAQRGLQGTQWLLQWIINSGERKSFTSGPKCGVRGWPPSLKVSNYDQLLFYNTFMIGTNFLLLPGFVLASSVLCIYIATKFKVNAISALLIRSIQYNPNRETHTFQSILDSIQCGHNQFIFPVGETLSVEGGPADYIKSFTLKQSLVVSKQVATVERQDPLLTGRNRQQYERLSAGTNAKKKNMEEQVQEYFLWEEKPKHTVKTSSFLSNSNQRAHSY</sequence>
<accession>A0ABV0NAL5</accession>
<keyword evidence="1" id="KW-0472">Membrane</keyword>
<proteinExistence type="predicted"/>
<keyword evidence="1" id="KW-1133">Transmembrane helix</keyword>
<evidence type="ECO:0000256" key="1">
    <source>
        <dbReference type="SAM" id="Phobius"/>
    </source>
</evidence>
<keyword evidence="3" id="KW-1185">Reference proteome</keyword>
<reference evidence="2 3" key="1">
    <citation type="submission" date="2021-06" db="EMBL/GenBank/DDBJ databases">
        <authorList>
            <person name="Palmer J.M."/>
        </authorList>
    </citation>
    <scope>NUCLEOTIDE SEQUENCE [LARGE SCALE GENOMIC DNA]</scope>
    <source>
        <strain evidence="2 3">GA_2019</strain>
        <tissue evidence="2">Muscle</tissue>
    </source>
</reference>
<organism evidence="2 3">
    <name type="scientific">Goodea atripinnis</name>
    <dbReference type="NCBI Taxonomy" id="208336"/>
    <lineage>
        <taxon>Eukaryota</taxon>
        <taxon>Metazoa</taxon>
        <taxon>Chordata</taxon>
        <taxon>Craniata</taxon>
        <taxon>Vertebrata</taxon>
        <taxon>Euteleostomi</taxon>
        <taxon>Actinopterygii</taxon>
        <taxon>Neopterygii</taxon>
        <taxon>Teleostei</taxon>
        <taxon>Neoteleostei</taxon>
        <taxon>Acanthomorphata</taxon>
        <taxon>Ovalentaria</taxon>
        <taxon>Atherinomorphae</taxon>
        <taxon>Cyprinodontiformes</taxon>
        <taxon>Goodeidae</taxon>
        <taxon>Goodea</taxon>
    </lineage>
</organism>
<keyword evidence="1" id="KW-0812">Transmembrane</keyword>
<gene>
    <name evidence="2" type="ORF">GOODEAATRI_014400</name>
</gene>
<protein>
    <submittedName>
        <fullName evidence="2">Uncharacterized protein</fullName>
    </submittedName>
</protein>
<name>A0ABV0NAL5_9TELE</name>
<evidence type="ECO:0000313" key="3">
    <source>
        <dbReference type="Proteomes" id="UP001476798"/>
    </source>
</evidence>
<dbReference type="EMBL" id="JAHRIO010030999">
    <property type="protein sequence ID" value="MEQ2168437.1"/>
    <property type="molecule type" value="Genomic_DNA"/>
</dbReference>
<dbReference type="Proteomes" id="UP001476798">
    <property type="component" value="Unassembled WGS sequence"/>
</dbReference>
<feature type="transmembrane region" description="Helical" evidence="1">
    <location>
        <begin position="51"/>
        <end position="80"/>
    </location>
</feature>